<proteinExistence type="predicted"/>
<reference evidence="2" key="1">
    <citation type="submission" date="2023-08" db="EMBL/GenBank/DDBJ databases">
        <title>Isolation and Characterization of Rhodococcus erythropolis MGMM8.</title>
        <authorList>
            <person name="Diabankana R.G.C."/>
            <person name="Afordoanyi D.M."/>
            <person name="Validov S.Z."/>
        </authorList>
    </citation>
    <scope>NUCLEOTIDE SEQUENCE</scope>
    <source>
        <strain evidence="2">MGMM8</strain>
    </source>
</reference>
<evidence type="ECO:0000313" key="2">
    <source>
        <dbReference type="EMBL" id="WMN01681.1"/>
    </source>
</evidence>
<sequence length="135" mass="15163">MNEETNELDQIREALKTANGESASNRHKVKELEQQVQALSETAERVTAKYRQVQIDAQLERNGITNTKITKLLDLDQIELDDEGNVTGLDEQIESVKTEFPELFETKRSAPKVDAADKPAIKRQLTSAERLLGAN</sequence>
<dbReference type="EMBL" id="CP124545">
    <property type="protein sequence ID" value="WMN01681.1"/>
    <property type="molecule type" value="Genomic_DNA"/>
</dbReference>
<dbReference type="Pfam" id="PF06810">
    <property type="entry name" value="Phage_scaffold"/>
    <property type="match status" value="1"/>
</dbReference>
<gene>
    <name evidence="2" type="ORF">QIE55_30665</name>
</gene>
<dbReference type="AlphaFoldDB" id="A0AAX3ZY51"/>
<dbReference type="RefSeq" id="WP_308370573.1">
    <property type="nucleotide sequence ID" value="NZ_CP124545.1"/>
</dbReference>
<evidence type="ECO:0000256" key="1">
    <source>
        <dbReference type="SAM" id="Coils"/>
    </source>
</evidence>
<name>A0AAX3ZY51_RHOER</name>
<organism evidence="2 3">
    <name type="scientific">Rhodococcus erythropolis</name>
    <name type="common">Arthrobacter picolinophilus</name>
    <dbReference type="NCBI Taxonomy" id="1833"/>
    <lineage>
        <taxon>Bacteria</taxon>
        <taxon>Bacillati</taxon>
        <taxon>Actinomycetota</taxon>
        <taxon>Actinomycetes</taxon>
        <taxon>Mycobacteriales</taxon>
        <taxon>Nocardiaceae</taxon>
        <taxon>Rhodococcus</taxon>
        <taxon>Rhodococcus erythropolis group</taxon>
    </lineage>
</organism>
<feature type="coiled-coil region" evidence="1">
    <location>
        <begin position="1"/>
        <end position="49"/>
    </location>
</feature>
<evidence type="ECO:0000313" key="3">
    <source>
        <dbReference type="Proteomes" id="UP001230933"/>
    </source>
</evidence>
<keyword evidence="1" id="KW-0175">Coiled coil</keyword>
<protein>
    <submittedName>
        <fullName evidence="2">Phage scaffolding protein</fullName>
    </submittedName>
</protein>
<dbReference type="InterPro" id="IPR009636">
    <property type="entry name" value="SCAF"/>
</dbReference>
<accession>A0AAX3ZY51</accession>
<dbReference type="Proteomes" id="UP001230933">
    <property type="component" value="Chromosome"/>
</dbReference>